<feature type="compositionally biased region" description="Basic residues" evidence="1">
    <location>
        <begin position="311"/>
        <end position="320"/>
    </location>
</feature>
<dbReference type="PANTHER" id="PTHR47854">
    <property type="entry name" value="SURFEIT LOCUS PROTEIN 2 (SURF2)"/>
    <property type="match status" value="1"/>
</dbReference>
<keyword evidence="3" id="KW-1185">Reference proteome</keyword>
<evidence type="ECO:0008006" key="4">
    <source>
        <dbReference type="Google" id="ProtNLM"/>
    </source>
</evidence>
<sequence length="320" mass="34872">MEGEQSNPQNPHPQGPKPFPVSTLPPAAKQPEYLMAKKSKGPAAAAAAAVMDETGVSSPQGSAHGSEGGGEKEGAFLLGQPTWEDAGGGRWRCAETGHELPEREKEAYARSRACRLALVDHAVAHKKPPLNAFKPHPEHKCVLPLHSSCCFSVLCPRSKLVCNITGDTINKSEEHIWKHINGKRFLNKLGKKKLEEQMASGEMADGEAAKSNEVAKKSKSRKKDKKKTNVASPSLPRGPKPEMDDSDDPDFWAPPVGSRWDDDDGKDRWQSSPGKKDSAKDEDGSVSEIFNYCSRTKRMSLEAVGPSSFASRKKKPKKDQ</sequence>
<evidence type="ECO:0000256" key="1">
    <source>
        <dbReference type="SAM" id="MobiDB-lite"/>
    </source>
</evidence>
<dbReference type="AlphaFoldDB" id="A0A835EWJ1"/>
<dbReference type="EMBL" id="JACEFO010001734">
    <property type="protein sequence ID" value="KAF8715096.1"/>
    <property type="molecule type" value="Genomic_DNA"/>
</dbReference>
<reference evidence="2" key="1">
    <citation type="submission" date="2020-07" db="EMBL/GenBank/DDBJ databases">
        <title>Genome sequence and genetic diversity analysis of an under-domesticated orphan crop, white fonio (Digitaria exilis).</title>
        <authorList>
            <person name="Bennetzen J.L."/>
            <person name="Chen S."/>
            <person name="Ma X."/>
            <person name="Wang X."/>
            <person name="Yssel A.E.J."/>
            <person name="Chaluvadi S.R."/>
            <person name="Johnson M."/>
            <person name="Gangashetty P."/>
            <person name="Hamidou F."/>
            <person name="Sanogo M.D."/>
            <person name="Zwaenepoel A."/>
            <person name="Wallace J."/>
            <person name="Van De Peer Y."/>
            <person name="Van Deynze A."/>
        </authorList>
    </citation>
    <scope>NUCLEOTIDE SEQUENCE</scope>
    <source>
        <tissue evidence="2">Leaves</tissue>
    </source>
</reference>
<name>A0A835EWJ1_9POAL</name>
<feature type="compositionally biased region" description="Pro residues" evidence="1">
    <location>
        <begin position="10"/>
        <end position="19"/>
    </location>
</feature>
<dbReference type="Pfam" id="PF05477">
    <property type="entry name" value="SURF2"/>
    <property type="match status" value="1"/>
</dbReference>
<organism evidence="2 3">
    <name type="scientific">Digitaria exilis</name>
    <dbReference type="NCBI Taxonomy" id="1010633"/>
    <lineage>
        <taxon>Eukaryota</taxon>
        <taxon>Viridiplantae</taxon>
        <taxon>Streptophyta</taxon>
        <taxon>Embryophyta</taxon>
        <taxon>Tracheophyta</taxon>
        <taxon>Spermatophyta</taxon>
        <taxon>Magnoliopsida</taxon>
        <taxon>Liliopsida</taxon>
        <taxon>Poales</taxon>
        <taxon>Poaceae</taxon>
        <taxon>PACMAD clade</taxon>
        <taxon>Panicoideae</taxon>
        <taxon>Panicodae</taxon>
        <taxon>Paniceae</taxon>
        <taxon>Anthephorinae</taxon>
        <taxon>Digitaria</taxon>
    </lineage>
</organism>
<evidence type="ECO:0000313" key="3">
    <source>
        <dbReference type="Proteomes" id="UP000636709"/>
    </source>
</evidence>
<gene>
    <name evidence="2" type="ORF">HU200_027649</name>
</gene>
<dbReference type="InterPro" id="IPR008833">
    <property type="entry name" value="Surf2"/>
</dbReference>
<feature type="compositionally biased region" description="Basic and acidic residues" evidence="1">
    <location>
        <begin position="207"/>
        <end position="216"/>
    </location>
</feature>
<comment type="caution">
    <text evidence="2">The sequence shown here is derived from an EMBL/GenBank/DDBJ whole genome shotgun (WGS) entry which is preliminary data.</text>
</comment>
<dbReference type="PANTHER" id="PTHR47854:SF1">
    <property type="entry name" value="SURFEIT LOCUS PROTEIN 2 (SURF2)"/>
    <property type="match status" value="1"/>
</dbReference>
<feature type="compositionally biased region" description="Basic residues" evidence="1">
    <location>
        <begin position="217"/>
        <end position="228"/>
    </location>
</feature>
<proteinExistence type="predicted"/>
<feature type="region of interest" description="Disordered" evidence="1">
    <location>
        <begin position="1"/>
        <end position="74"/>
    </location>
</feature>
<evidence type="ECO:0000313" key="2">
    <source>
        <dbReference type="EMBL" id="KAF8715096.1"/>
    </source>
</evidence>
<feature type="compositionally biased region" description="Basic and acidic residues" evidence="1">
    <location>
        <begin position="265"/>
        <end position="283"/>
    </location>
</feature>
<accession>A0A835EWJ1</accession>
<dbReference type="Proteomes" id="UP000636709">
    <property type="component" value="Unassembled WGS sequence"/>
</dbReference>
<dbReference type="OrthoDB" id="127285at2759"/>
<feature type="region of interest" description="Disordered" evidence="1">
    <location>
        <begin position="197"/>
        <end position="320"/>
    </location>
</feature>
<protein>
    <recommendedName>
        <fullName evidence="4">Surfeit locus protein 2</fullName>
    </recommendedName>
</protein>